<protein>
    <submittedName>
        <fullName evidence="1">Uncharacterized protein</fullName>
    </submittedName>
</protein>
<proteinExistence type="predicted"/>
<organism evidence="1 2">
    <name type="scientific">Araneus ventricosus</name>
    <name type="common">Orbweaver spider</name>
    <name type="synonym">Epeira ventricosa</name>
    <dbReference type="NCBI Taxonomy" id="182803"/>
    <lineage>
        <taxon>Eukaryota</taxon>
        <taxon>Metazoa</taxon>
        <taxon>Ecdysozoa</taxon>
        <taxon>Arthropoda</taxon>
        <taxon>Chelicerata</taxon>
        <taxon>Arachnida</taxon>
        <taxon>Araneae</taxon>
        <taxon>Araneomorphae</taxon>
        <taxon>Entelegynae</taxon>
        <taxon>Araneoidea</taxon>
        <taxon>Araneidae</taxon>
        <taxon>Araneus</taxon>
    </lineage>
</organism>
<evidence type="ECO:0000313" key="1">
    <source>
        <dbReference type="EMBL" id="GBN81672.1"/>
    </source>
</evidence>
<accession>A0A4Y2S0N5</accession>
<keyword evidence="2" id="KW-1185">Reference proteome</keyword>
<evidence type="ECO:0000313" key="2">
    <source>
        <dbReference type="Proteomes" id="UP000499080"/>
    </source>
</evidence>
<reference evidence="1 2" key="1">
    <citation type="journal article" date="2019" name="Sci. Rep.">
        <title>Orb-weaving spider Araneus ventricosus genome elucidates the spidroin gene catalogue.</title>
        <authorList>
            <person name="Kono N."/>
            <person name="Nakamura H."/>
            <person name="Ohtoshi R."/>
            <person name="Moran D.A.P."/>
            <person name="Shinohara A."/>
            <person name="Yoshida Y."/>
            <person name="Fujiwara M."/>
            <person name="Mori M."/>
            <person name="Tomita M."/>
            <person name="Arakawa K."/>
        </authorList>
    </citation>
    <scope>NUCLEOTIDE SEQUENCE [LARGE SCALE GENOMIC DNA]</scope>
</reference>
<dbReference type="AlphaFoldDB" id="A0A4Y2S0N5"/>
<dbReference type="Proteomes" id="UP000499080">
    <property type="component" value="Unassembled WGS sequence"/>
</dbReference>
<comment type="caution">
    <text evidence="1">The sequence shown here is derived from an EMBL/GenBank/DDBJ whole genome shotgun (WGS) entry which is preliminary data.</text>
</comment>
<gene>
    <name evidence="1" type="ORF">AVEN_138024_1</name>
</gene>
<name>A0A4Y2S0N5_ARAVE</name>
<sequence length="152" mass="16541">MKAAVGIFSSNPYQLSTGGGGWSGNASPNTSIILEALSGQYSEKEASNNTGLSKCNSRYAGPWRYRCLRVRFQTWTKARCFLILKLCLAAGTRLRGAGGSTTMDFDCNPYFLCRFAELAGGVPPKTQCTSSMRRLLFTRSASFKYNGGCICL</sequence>
<dbReference type="EMBL" id="BGPR01019355">
    <property type="protein sequence ID" value="GBN81672.1"/>
    <property type="molecule type" value="Genomic_DNA"/>
</dbReference>